<feature type="domain" description="Integrase catalytic" evidence="1">
    <location>
        <begin position="17"/>
        <end position="69"/>
    </location>
</feature>
<keyword evidence="3" id="KW-1185">Reference proteome</keyword>
<dbReference type="EMBL" id="FNKX01000005">
    <property type="protein sequence ID" value="SDR62705.1"/>
    <property type="molecule type" value="Genomic_DNA"/>
</dbReference>
<dbReference type="STRING" id="157910.SAMN05445850_8372"/>
<organism evidence="2 3">
    <name type="scientific">Paraburkholderia tuberum</name>
    <dbReference type="NCBI Taxonomy" id="157910"/>
    <lineage>
        <taxon>Bacteria</taxon>
        <taxon>Pseudomonadati</taxon>
        <taxon>Pseudomonadota</taxon>
        <taxon>Betaproteobacteria</taxon>
        <taxon>Burkholderiales</taxon>
        <taxon>Burkholderiaceae</taxon>
        <taxon>Paraburkholderia</taxon>
    </lineage>
</organism>
<protein>
    <submittedName>
        <fullName evidence="2">Integrase core domain-containing protein</fullName>
    </submittedName>
</protein>
<dbReference type="InterPro" id="IPR001584">
    <property type="entry name" value="Integrase_cat-core"/>
</dbReference>
<accession>A0A1H1KLQ9</accession>
<evidence type="ECO:0000313" key="2">
    <source>
        <dbReference type="EMBL" id="SDR62705.1"/>
    </source>
</evidence>
<reference evidence="3" key="1">
    <citation type="submission" date="2016-10" db="EMBL/GenBank/DDBJ databases">
        <authorList>
            <person name="Varghese N."/>
            <person name="Submissions S."/>
        </authorList>
    </citation>
    <scope>NUCLEOTIDE SEQUENCE [LARGE SCALE GENOMIC DNA]</scope>
    <source>
        <strain evidence="3">DUS833</strain>
    </source>
</reference>
<dbReference type="SUPFAM" id="SSF53098">
    <property type="entry name" value="Ribonuclease H-like"/>
    <property type="match status" value="1"/>
</dbReference>
<proteinExistence type="predicted"/>
<dbReference type="GO" id="GO:0015074">
    <property type="term" value="P:DNA integration"/>
    <property type="evidence" value="ECO:0007669"/>
    <property type="project" value="InterPro"/>
</dbReference>
<name>A0A1H1KLQ9_9BURK</name>
<sequence>MRSSMSRKGNCWDAPTESLWGSLKRARIPGQRFVTRREPMDEVVDWLSVYNHGRLHSTLSYPSPMQFERDWYAAQNQRVA</sequence>
<dbReference type="InterPro" id="IPR012337">
    <property type="entry name" value="RNaseH-like_sf"/>
</dbReference>
<evidence type="ECO:0000313" key="3">
    <source>
        <dbReference type="Proteomes" id="UP000199365"/>
    </source>
</evidence>
<dbReference type="Proteomes" id="UP000199365">
    <property type="component" value="Unassembled WGS sequence"/>
</dbReference>
<gene>
    <name evidence="2" type="ORF">SAMN05445850_8372</name>
</gene>
<dbReference type="InterPro" id="IPR050900">
    <property type="entry name" value="Transposase_IS3/IS150/IS904"/>
</dbReference>
<dbReference type="AlphaFoldDB" id="A0A1H1KLQ9"/>
<dbReference type="PANTHER" id="PTHR46889">
    <property type="entry name" value="TRANSPOSASE INSF FOR INSERTION SEQUENCE IS3B-RELATED"/>
    <property type="match status" value="1"/>
</dbReference>
<evidence type="ECO:0000259" key="1">
    <source>
        <dbReference type="Pfam" id="PF13333"/>
    </source>
</evidence>
<dbReference type="PANTHER" id="PTHR46889:SF4">
    <property type="entry name" value="TRANSPOSASE INSO FOR INSERTION SEQUENCE ELEMENT IS911B-RELATED"/>
    <property type="match status" value="1"/>
</dbReference>
<dbReference type="Pfam" id="PF13333">
    <property type="entry name" value="rve_2"/>
    <property type="match status" value="1"/>
</dbReference>